<dbReference type="InterPro" id="IPR004143">
    <property type="entry name" value="BPL_LPL_catalytic"/>
</dbReference>
<comment type="caution">
    <text evidence="4">The sequence shown here is derived from an EMBL/GenBank/DDBJ whole genome shotgun (WGS) entry which is preliminary data.</text>
</comment>
<reference evidence="4 5" key="1">
    <citation type="journal article" date="2018" name="Sci. Rep.">
        <title>Genomic signatures of local adaptation to the degree of environmental predictability in rotifers.</title>
        <authorList>
            <person name="Franch-Gras L."/>
            <person name="Hahn C."/>
            <person name="Garcia-Roger E.M."/>
            <person name="Carmona M.J."/>
            <person name="Serra M."/>
            <person name="Gomez A."/>
        </authorList>
    </citation>
    <scope>NUCLEOTIDE SEQUENCE [LARGE SCALE GENOMIC DNA]</scope>
    <source>
        <strain evidence="4">HYR1</strain>
    </source>
</reference>
<dbReference type="GO" id="GO:0005737">
    <property type="term" value="C:cytoplasm"/>
    <property type="evidence" value="ECO:0007669"/>
    <property type="project" value="TreeGrafter"/>
</dbReference>
<dbReference type="AlphaFoldDB" id="A0A3M7QJ64"/>
<dbReference type="PANTHER" id="PTHR12835">
    <property type="entry name" value="BIOTIN PROTEIN LIGASE"/>
    <property type="match status" value="1"/>
</dbReference>
<dbReference type="InterPro" id="IPR045864">
    <property type="entry name" value="aa-tRNA-synth_II/BPL/LPL"/>
</dbReference>
<proteinExistence type="inferred from homology"/>
<name>A0A3M7QJ64_BRAPC</name>
<evidence type="ECO:0000313" key="5">
    <source>
        <dbReference type="Proteomes" id="UP000276133"/>
    </source>
</evidence>
<dbReference type="Gene3D" id="3.30.930.10">
    <property type="entry name" value="Bira Bifunctional Protein, Domain 2"/>
    <property type="match status" value="1"/>
</dbReference>
<dbReference type="EC" id="6.3.4.15" evidence="4"/>
<organism evidence="4 5">
    <name type="scientific">Brachionus plicatilis</name>
    <name type="common">Marine rotifer</name>
    <name type="synonym">Brachionus muelleri</name>
    <dbReference type="NCBI Taxonomy" id="10195"/>
    <lineage>
        <taxon>Eukaryota</taxon>
        <taxon>Metazoa</taxon>
        <taxon>Spiralia</taxon>
        <taxon>Gnathifera</taxon>
        <taxon>Rotifera</taxon>
        <taxon>Eurotatoria</taxon>
        <taxon>Monogononta</taxon>
        <taxon>Pseudotrocha</taxon>
        <taxon>Ploima</taxon>
        <taxon>Brachionidae</taxon>
        <taxon>Brachionus</taxon>
    </lineage>
</organism>
<evidence type="ECO:0000259" key="3">
    <source>
        <dbReference type="PROSITE" id="PS51733"/>
    </source>
</evidence>
<dbReference type="SUPFAM" id="SSF55681">
    <property type="entry name" value="Class II aaRS and biotin synthetases"/>
    <property type="match status" value="1"/>
</dbReference>
<feature type="domain" description="BPL/LPL catalytic" evidence="3">
    <location>
        <begin position="250"/>
        <end position="439"/>
    </location>
</feature>
<dbReference type="GO" id="GO:0004077">
    <property type="term" value="F:biotin--[biotin carboxyl-carrier protein] ligase activity"/>
    <property type="evidence" value="ECO:0007669"/>
    <property type="project" value="UniProtKB-EC"/>
</dbReference>
<dbReference type="Pfam" id="PF03099">
    <property type="entry name" value="BPL_LplA_LipB"/>
    <property type="match status" value="1"/>
</dbReference>
<comment type="similarity">
    <text evidence="1">Belongs to the biotin--protein ligase family.</text>
</comment>
<keyword evidence="5" id="KW-1185">Reference proteome</keyword>
<dbReference type="PANTHER" id="PTHR12835:SF5">
    <property type="entry name" value="BIOTIN--PROTEIN LIGASE"/>
    <property type="match status" value="1"/>
</dbReference>
<dbReference type="STRING" id="10195.A0A3M7QJ64"/>
<dbReference type="PROSITE" id="PS51733">
    <property type="entry name" value="BPL_LPL_CATALYTIC"/>
    <property type="match status" value="1"/>
</dbReference>
<dbReference type="NCBIfam" id="TIGR00121">
    <property type="entry name" value="birA_ligase"/>
    <property type="match status" value="1"/>
</dbReference>
<accession>A0A3M7QJ64</accession>
<evidence type="ECO:0000256" key="1">
    <source>
        <dbReference type="ARBA" id="ARBA00009934"/>
    </source>
</evidence>
<dbReference type="EMBL" id="REGN01005989">
    <property type="protein sequence ID" value="RNA11303.1"/>
    <property type="molecule type" value="Genomic_DNA"/>
</dbReference>
<sequence>MTSQFSKVPPNILVLADDENEFKRVKLFVQKILGKNSYTIYNLNLADLQKSSVWIPSCRLLISLEQFNLCDEALEQKIKTFTGYLRTGGKILSVPSLNDNLEQDLRKFENGTILFHREKYLFESHYESDLSLTKKEGQLNLLKSDDLFYTFESTENPGSHFISKVFIESDNHSPQPFLDELFLRIFSEYFQLTKAQESNNNTQLKENYIIFSKNKLLQSVNVISKYLHGTMKKEANIDLESTKADNFEHKKYFENLQAKSIGSIIMYSDLVESTMNSITNLVSSLDSIVVVARQQIQGQGNNKNEWLSPIGCCMFTLYLNLNSNNFSTSRICLLQFAAGLSCVKAVKSIKGCEDFAIGIKWPNDVYFEGKIKLGGVLVKSSIMGSQIGLKIGIGFNLDNQHPTVCLNSILRGKKLPECSQEVFMANFFNFFESYVSLLSQPNFNSWLKFSADFQENWIHQNQKVRINFWDEDAEIIGINEFGYLKVRRSDKTEHCLQPDGNRFDLMQNLIVLR</sequence>
<dbReference type="OrthoDB" id="10250105at2759"/>
<evidence type="ECO:0000313" key="4">
    <source>
        <dbReference type="EMBL" id="RNA11303.1"/>
    </source>
</evidence>
<keyword evidence="2 4" id="KW-0436">Ligase</keyword>
<protein>
    <submittedName>
        <fullName evidence="4">Biotin--ligase</fullName>
        <ecNumber evidence="4">6.3.4.15</ecNumber>
    </submittedName>
</protein>
<dbReference type="Proteomes" id="UP000276133">
    <property type="component" value="Unassembled WGS sequence"/>
</dbReference>
<dbReference type="InterPro" id="IPR004408">
    <property type="entry name" value="Biotin_CoA_COase_ligase"/>
</dbReference>
<gene>
    <name evidence="4" type="ORF">BpHYR1_001581</name>
</gene>
<evidence type="ECO:0000256" key="2">
    <source>
        <dbReference type="ARBA" id="ARBA00022598"/>
    </source>
</evidence>